<sequence length="234" mass="26565">MLQQRGIKMKNLGFTIPIDQDVDAIMTQDCKQSTMIAKRTMWNGQLKPLVDIGLNLRQQIKNTDGTYKLEAIDQLPPIRIKMNTIINNMYILDSNKQSYLNNPSVNALKQSAFNSFIDPQEQYFELINSTNSNAICFNNVDTDLAIAYRCIGLMRVYEPTGNNFITSIEPLQGADQSYFNNIRYNYGKQITLTNGNIIETDTNPINVQSLTMQQISNSINTYPIRMICSLPALT</sequence>
<accession>A0A5J4T9C0</accession>
<proteinExistence type="predicted"/>
<gene>
    <name evidence="1" type="ORF">EZS28_050353</name>
</gene>
<name>A0A5J4T9C0_9EUKA</name>
<evidence type="ECO:0000313" key="1">
    <source>
        <dbReference type="EMBL" id="KAA6354120.1"/>
    </source>
</evidence>
<protein>
    <submittedName>
        <fullName evidence="1">Uncharacterized protein</fullName>
    </submittedName>
</protein>
<comment type="caution">
    <text evidence="1">The sequence shown here is derived from an EMBL/GenBank/DDBJ whole genome shotgun (WGS) entry which is preliminary data.</text>
</comment>
<feature type="non-terminal residue" evidence="1">
    <location>
        <position position="234"/>
    </location>
</feature>
<organism evidence="1 2">
    <name type="scientific">Streblomastix strix</name>
    <dbReference type="NCBI Taxonomy" id="222440"/>
    <lineage>
        <taxon>Eukaryota</taxon>
        <taxon>Metamonada</taxon>
        <taxon>Preaxostyla</taxon>
        <taxon>Oxymonadida</taxon>
        <taxon>Streblomastigidae</taxon>
        <taxon>Streblomastix</taxon>
    </lineage>
</organism>
<evidence type="ECO:0000313" key="2">
    <source>
        <dbReference type="Proteomes" id="UP000324800"/>
    </source>
</evidence>
<dbReference type="AlphaFoldDB" id="A0A5J4T9C0"/>
<dbReference type="EMBL" id="SNRW01036880">
    <property type="protein sequence ID" value="KAA6354120.1"/>
    <property type="molecule type" value="Genomic_DNA"/>
</dbReference>
<reference evidence="1 2" key="1">
    <citation type="submission" date="2019-03" db="EMBL/GenBank/DDBJ databases">
        <title>Single cell metagenomics reveals metabolic interactions within the superorganism composed of flagellate Streblomastix strix and complex community of Bacteroidetes bacteria on its surface.</title>
        <authorList>
            <person name="Treitli S.C."/>
            <person name="Kolisko M."/>
            <person name="Husnik F."/>
            <person name="Keeling P."/>
            <person name="Hampl V."/>
        </authorList>
    </citation>
    <scope>NUCLEOTIDE SEQUENCE [LARGE SCALE GENOMIC DNA]</scope>
    <source>
        <strain evidence="1">ST1C</strain>
    </source>
</reference>
<dbReference type="Proteomes" id="UP000324800">
    <property type="component" value="Unassembled WGS sequence"/>
</dbReference>